<feature type="binding site" evidence="13">
    <location>
        <position position="176"/>
    </location>
    <ligand>
        <name>(2R)-3-phosphoglycerate</name>
        <dbReference type="ChEBI" id="CHEBI:58272"/>
    </ligand>
</feature>
<dbReference type="InterPro" id="IPR036043">
    <property type="entry name" value="Phosphoglycerate_kinase_sf"/>
</dbReference>
<feature type="binding site" evidence="14">
    <location>
        <position position="231"/>
    </location>
    <ligand>
        <name>ATP</name>
        <dbReference type="ChEBI" id="CHEBI:30616"/>
    </ligand>
</feature>
<keyword evidence="17" id="KW-1133">Transmembrane helix</keyword>
<dbReference type="Proteomes" id="UP000821853">
    <property type="component" value="Chromosome 4"/>
</dbReference>
<feature type="transmembrane region" description="Helical" evidence="17">
    <location>
        <begin position="425"/>
        <end position="444"/>
    </location>
</feature>
<dbReference type="GO" id="GO:0043531">
    <property type="term" value="F:ADP binding"/>
    <property type="evidence" value="ECO:0007669"/>
    <property type="project" value="TreeGrafter"/>
</dbReference>
<protein>
    <recommendedName>
        <fullName evidence="5 15">Phosphoglycerate kinase</fullName>
        <ecNumber evidence="5 15">2.7.2.3</ecNumber>
    </recommendedName>
</protein>
<evidence type="ECO:0000313" key="19">
    <source>
        <dbReference type="Proteomes" id="UP000821853"/>
    </source>
</evidence>
<keyword evidence="17" id="KW-0812">Transmembrane</keyword>
<dbReference type="OrthoDB" id="275353at2759"/>
<evidence type="ECO:0000256" key="11">
    <source>
        <dbReference type="ARBA" id="ARBA00022842"/>
    </source>
</evidence>
<name>A0A9J6GG84_HAELO</name>
<keyword evidence="12" id="KW-0324">Glycolysis</keyword>
<feature type="binding site" evidence="14">
    <location>
        <position position="264"/>
    </location>
    <ligand>
        <name>ATP</name>
        <dbReference type="ChEBI" id="CHEBI:30616"/>
    </ligand>
</feature>
<sequence>MSFNKLGVKDLDVKDKRVIIRVDFNVPLKDGKITNNQRIVAALDTVKYVLDKGAKSVVLMSHLGRPDGHVDKNYTLAPVAEELKKLLNRDVKFLPDCVGPETEKACADPAHGSVFLLENLRFHVEEEGKGVDANGQKAMHTFFQVKASPEATAAFQASLTKLGDVFVNDAFGTAHRAHSSMVGVKHDKRAAGLLMKKELEYFSKALDNPARPFLAILGGQVVTIRTKVKDKIQLIENLLDKVNEMIIGGGMAFTFLKVTENMEGLDVGPESVAIFQAAVRRAKTIVWNGCVLFLGPLLAKFCLIFLVIMLISWKHCHREDHLVFFFLPGQWACLSGTTLLLEPKVSWMLLSRSLARGVITIIGGGDTATCCAKWKTEDKVSHVSTGGGASLELLEGKVLPGVACLSDDSPSWGACLCPVVMAKRYPAQTAMVLLLSLGVLIAIYRARRQR</sequence>
<evidence type="ECO:0000256" key="16">
    <source>
        <dbReference type="RuleBase" id="RU000696"/>
    </source>
</evidence>
<proteinExistence type="inferred from homology"/>
<organism evidence="18 19">
    <name type="scientific">Haemaphysalis longicornis</name>
    <name type="common">Bush tick</name>
    <dbReference type="NCBI Taxonomy" id="44386"/>
    <lineage>
        <taxon>Eukaryota</taxon>
        <taxon>Metazoa</taxon>
        <taxon>Ecdysozoa</taxon>
        <taxon>Arthropoda</taxon>
        <taxon>Chelicerata</taxon>
        <taxon>Arachnida</taxon>
        <taxon>Acari</taxon>
        <taxon>Parasitiformes</taxon>
        <taxon>Ixodida</taxon>
        <taxon>Ixodoidea</taxon>
        <taxon>Ixodidae</taxon>
        <taxon>Haemaphysalinae</taxon>
        <taxon>Haemaphysalis</taxon>
    </lineage>
</organism>
<evidence type="ECO:0000256" key="15">
    <source>
        <dbReference type="RuleBase" id="RU000532"/>
    </source>
</evidence>
<evidence type="ECO:0000256" key="1">
    <source>
        <dbReference type="ARBA" id="ARBA00000642"/>
    </source>
</evidence>
<dbReference type="GO" id="GO:0005829">
    <property type="term" value="C:cytosol"/>
    <property type="evidence" value="ECO:0007669"/>
    <property type="project" value="TreeGrafter"/>
</dbReference>
<feature type="binding site" evidence="13">
    <location>
        <position position="121"/>
    </location>
    <ligand>
        <name>(2R)-3-phosphoglycerate</name>
        <dbReference type="ChEBI" id="CHEBI:58272"/>
    </ligand>
</feature>
<dbReference type="AlphaFoldDB" id="A0A9J6GG84"/>
<evidence type="ECO:0000256" key="9">
    <source>
        <dbReference type="ARBA" id="ARBA00022777"/>
    </source>
</evidence>
<dbReference type="GO" id="GO:0004618">
    <property type="term" value="F:phosphoglycerate kinase activity"/>
    <property type="evidence" value="ECO:0007669"/>
    <property type="project" value="UniProtKB-EC"/>
</dbReference>
<keyword evidence="6 15" id="KW-0808">Transferase</keyword>
<keyword evidence="19" id="KW-1185">Reference proteome</keyword>
<comment type="catalytic activity">
    <reaction evidence="1 15">
        <text>(2R)-3-phosphoglycerate + ATP = (2R)-3-phospho-glyceroyl phosphate + ADP</text>
        <dbReference type="Rhea" id="RHEA:14801"/>
        <dbReference type="ChEBI" id="CHEBI:30616"/>
        <dbReference type="ChEBI" id="CHEBI:57604"/>
        <dbReference type="ChEBI" id="CHEBI:58272"/>
        <dbReference type="ChEBI" id="CHEBI:456216"/>
        <dbReference type="EC" id="2.7.2.3"/>
    </reaction>
</comment>
<dbReference type="InterPro" id="IPR015911">
    <property type="entry name" value="Phosphoglycerate_kinase_CS"/>
</dbReference>
<dbReference type="GO" id="GO:0006094">
    <property type="term" value="P:gluconeogenesis"/>
    <property type="evidence" value="ECO:0007669"/>
    <property type="project" value="TreeGrafter"/>
</dbReference>
<evidence type="ECO:0000256" key="10">
    <source>
        <dbReference type="ARBA" id="ARBA00022840"/>
    </source>
</evidence>
<keyword evidence="9 15" id="KW-0418">Kinase</keyword>
<evidence type="ECO:0000256" key="2">
    <source>
        <dbReference type="ARBA" id="ARBA00001946"/>
    </source>
</evidence>
<dbReference type="Pfam" id="PF00162">
    <property type="entry name" value="PGK"/>
    <property type="match status" value="2"/>
</dbReference>
<keyword evidence="7" id="KW-0479">Metal-binding</keyword>
<evidence type="ECO:0000256" key="6">
    <source>
        <dbReference type="ARBA" id="ARBA00022679"/>
    </source>
</evidence>
<accession>A0A9J6GG84</accession>
<dbReference type="GO" id="GO:0005524">
    <property type="term" value="F:ATP binding"/>
    <property type="evidence" value="ECO:0007669"/>
    <property type="project" value="UniProtKB-KW"/>
</dbReference>
<evidence type="ECO:0000256" key="12">
    <source>
        <dbReference type="ARBA" id="ARBA00023152"/>
    </source>
</evidence>
<evidence type="ECO:0000256" key="13">
    <source>
        <dbReference type="PIRSR" id="PIRSR000724-1"/>
    </source>
</evidence>
<comment type="similarity">
    <text evidence="4 15">Belongs to the phosphoglycerate kinase family.</text>
</comment>
<feature type="transmembrane region" description="Helical" evidence="17">
    <location>
        <begin position="285"/>
        <end position="310"/>
    </location>
</feature>
<dbReference type="PROSITE" id="PS00111">
    <property type="entry name" value="PGLYCERATE_KINASE"/>
    <property type="match status" value="1"/>
</dbReference>
<keyword evidence="11" id="KW-0460">Magnesium</keyword>
<keyword evidence="10 14" id="KW-0067">ATP-binding</keyword>
<feature type="binding site" evidence="13">
    <location>
        <begin position="23"/>
        <end position="25"/>
    </location>
    <ligand>
        <name>substrate</name>
    </ligand>
</feature>
<evidence type="ECO:0000256" key="14">
    <source>
        <dbReference type="PIRSR" id="PIRSR000724-2"/>
    </source>
</evidence>
<evidence type="ECO:0000256" key="3">
    <source>
        <dbReference type="ARBA" id="ARBA00004838"/>
    </source>
</evidence>
<comment type="caution">
    <text evidence="18">The sequence shown here is derived from an EMBL/GenBank/DDBJ whole genome shotgun (WGS) entry which is preliminary data.</text>
</comment>
<comment type="cofactor">
    <cofactor evidence="2">
        <name>Mg(2+)</name>
        <dbReference type="ChEBI" id="CHEBI:18420"/>
    </cofactor>
</comment>
<comment type="pathway">
    <text evidence="3 15">Carbohydrate degradation; glycolysis; pyruvate from D-glyceraldehyde 3-phosphate: step 2/5.</text>
</comment>
<dbReference type="FunFam" id="3.40.50.1260:FF:000019">
    <property type="entry name" value="Phosphoglycerate kinase 1"/>
    <property type="match status" value="1"/>
</dbReference>
<keyword evidence="17" id="KW-0472">Membrane</keyword>
<gene>
    <name evidence="18" type="ORF">HPB48_007485</name>
</gene>
<evidence type="ECO:0000313" key="18">
    <source>
        <dbReference type="EMBL" id="KAH9373793.1"/>
    </source>
</evidence>
<dbReference type="InterPro" id="IPR001576">
    <property type="entry name" value="Phosphoglycerate_kinase"/>
</dbReference>
<dbReference type="OMA" id="DMIFDIG"/>
<dbReference type="EC" id="2.7.2.3" evidence="5 15"/>
<feature type="binding site" evidence="14">
    <location>
        <begin position="364"/>
        <end position="367"/>
    </location>
    <ligand>
        <name>ATP</name>
        <dbReference type="ChEBI" id="CHEBI:30616"/>
    </ligand>
</feature>
<dbReference type="InterPro" id="IPR015824">
    <property type="entry name" value="Phosphoglycerate_kinase_N"/>
</dbReference>
<evidence type="ECO:0000256" key="4">
    <source>
        <dbReference type="ARBA" id="ARBA00008982"/>
    </source>
</evidence>
<dbReference type="PIRSF" id="PIRSF000724">
    <property type="entry name" value="Pgk"/>
    <property type="match status" value="1"/>
</dbReference>
<dbReference type="SUPFAM" id="SSF53748">
    <property type="entry name" value="Phosphoglycerate kinase"/>
    <property type="match status" value="2"/>
</dbReference>
<dbReference type="PRINTS" id="PR00477">
    <property type="entry name" value="PHGLYCKINASE"/>
</dbReference>
<feature type="binding site" evidence="14">
    <location>
        <position position="319"/>
    </location>
    <ligand>
        <name>ATP</name>
        <dbReference type="ChEBI" id="CHEBI:30616"/>
    </ligand>
</feature>
<feature type="binding site" evidence="13">
    <location>
        <position position="38"/>
    </location>
    <ligand>
        <name>(2R)-3-phosphoglycerate</name>
        <dbReference type="ChEBI" id="CHEBI:58272"/>
    </ligand>
</feature>
<dbReference type="PANTHER" id="PTHR11406">
    <property type="entry name" value="PHOSPHOGLYCERATE KINASE"/>
    <property type="match status" value="1"/>
</dbReference>
<dbReference type="EMBL" id="JABSTR010000006">
    <property type="protein sequence ID" value="KAH9373793.1"/>
    <property type="molecule type" value="Genomic_DNA"/>
</dbReference>
<evidence type="ECO:0000256" key="8">
    <source>
        <dbReference type="ARBA" id="ARBA00022741"/>
    </source>
</evidence>
<evidence type="ECO:0000256" key="17">
    <source>
        <dbReference type="SAM" id="Phobius"/>
    </source>
</evidence>
<dbReference type="VEuPathDB" id="VectorBase:HLOH_047072"/>
<evidence type="ECO:0000256" key="5">
    <source>
        <dbReference type="ARBA" id="ARBA00013061"/>
    </source>
</evidence>
<dbReference type="GO" id="GO:0046872">
    <property type="term" value="F:metal ion binding"/>
    <property type="evidence" value="ECO:0007669"/>
    <property type="project" value="UniProtKB-KW"/>
</dbReference>
<dbReference type="GO" id="GO:0006096">
    <property type="term" value="P:glycolytic process"/>
    <property type="evidence" value="ECO:0007669"/>
    <property type="project" value="UniProtKB-KW"/>
</dbReference>
<reference evidence="18 19" key="1">
    <citation type="journal article" date="2020" name="Cell">
        <title>Large-Scale Comparative Analyses of Tick Genomes Elucidate Their Genetic Diversity and Vector Capacities.</title>
        <authorList>
            <consortium name="Tick Genome and Microbiome Consortium (TIGMIC)"/>
            <person name="Jia N."/>
            <person name="Wang J."/>
            <person name="Shi W."/>
            <person name="Du L."/>
            <person name="Sun Y."/>
            <person name="Zhan W."/>
            <person name="Jiang J.F."/>
            <person name="Wang Q."/>
            <person name="Zhang B."/>
            <person name="Ji P."/>
            <person name="Bell-Sakyi L."/>
            <person name="Cui X.M."/>
            <person name="Yuan T.T."/>
            <person name="Jiang B.G."/>
            <person name="Yang W.F."/>
            <person name="Lam T.T."/>
            <person name="Chang Q.C."/>
            <person name="Ding S.J."/>
            <person name="Wang X.J."/>
            <person name="Zhu J.G."/>
            <person name="Ruan X.D."/>
            <person name="Zhao L."/>
            <person name="Wei J.T."/>
            <person name="Ye R.Z."/>
            <person name="Que T.C."/>
            <person name="Du C.H."/>
            <person name="Zhou Y.H."/>
            <person name="Cheng J.X."/>
            <person name="Dai P.F."/>
            <person name="Guo W.B."/>
            <person name="Han X.H."/>
            <person name="Huang E.J."/>
            <person name="Li L.F."/>
            <person name="Wei W."/>
            <person name="Gao Y.C."/>
            <person name="Liu J.Z."/>
            <person name="Shao H.Z."/>
            <person name="Wang X."/>
            <person name="Wang C.C."/>
            <person name="Yang T.C."/>
            <person name="Huo Q.B."/>
            <person name="Li W."/>
            <person name="Chen H.Y."/>
            <person name="Chen S.E."/>
            <person name="Zhou L.G."/>
            <person name="Ni X.B."/>
            <person name="Tian J.H."/>
            <person name="Sheng Y."/>
            <person name="Liu T."/>
            <person name="Pan Y.S."/>
            <person name="Xia L.Y."/>
            <person name="Li J."/>
            <person name="Zhao F."/>
            <person name="Cao W.C."/>
        </authorList>
    </citation>
    <scope>NUCLEOTIDE SEQUENCE [LARGE SCALE GENOMIC DNA]</scope>
    <source>
        <strain evidence="18">HaeL-2018</strain>
    </source>
</reference>
<feature type="transmembrane region" description="Helical" evidence="17">
    <location>
        <begin position="322"/>
        <end position="341"/>
    </location>
</feature>
<evidence type="ECO:0000256" key="7">
    <source>
        <dbReference type="ARBA" id="ARBA00022723"/>
    </source>
</evidence>
<dbReference type="Gene3D" id="3.40.50.1260">
    <property type="entry name" value="Phosphoglycerate kinase, N-terminal domain"/>
    <property type="match status" value="4"/>
</dbReference>
<dbReference type="PANTHER" id="PTHR11406:SF0">
    <property type="entry name" value="PHOSPHOGLYCERATE KINASE"/>
    <property type="match status" value="1"/>
</dbReference>
<feature type="binding site" evidence="13">
    <location>
        <begin position="62"/>
        <end position="65"/>
    </location>
    <ligand>
        <name>substrate</name>
    </ligand>
</feature>
<keyword evidence="8" id="KW-0547">Nucleotide-binding</keyword>
<comment type="subunit">
    <text evidence="16">Monomer.</text>
</comment>